<evidence type="ECO:0000256" key="12">
    <source>
        <dbReference type="ARBA" id="ARBA00034036"/>
    </source>
</evidence>
<dbReference type="PROSITE" id="PS00154">
    <property type="entry name" value="ATPASE_E1_E2"/>
    <property type="match status" value="1"/>
</dbReference>
<dbReference type="Pfam" id="PF13246">
    <property type="entry name" value="Cation_ATPase"/>
    <property type="match status" value="1"/>
</dbReference>
<evidence type="ECO:0000256" key="4">
    <source>
        <dbReference type="ARBA" id="ARBA00022692"/>
    </source>
</evidence>
<dbReference type="InterPro" id="IPR044492">
    <property type="entry name" value="P_typ_ATPase_HD_dom"/>
</dbReference>
<evidence type="ECO:0000256" key="11">
    <source>
        <dbReference type="ARBA" id="ARBA00023136"/>
    </source>
</evidence>
<comment type="similarity">
    <text evidence="3 13">Belongs to the cation transport ATPase (P-type) (TC 3.A.3) family. Type IV subfamily.</text>
</comment>
<feature type="transmembrane region" description="Helical" evidence="13">
    <location>
        <begin position="884"/>
        <end position="904"/>
    </location>
</feature>
<evidence type="ECO:0000313" key="18">
    <source>
        <dbReference type="Proteomes" id="UP001628156"/>
    </source>
</evidence>
<feature type="transmembrane region" description="Helical" evidence="13">
    <location>
        <begin position="86"/>
        <end position="105"/>
    </location>
</feature>
<dbReference type="PANTHER" id="PTHR24092">
    <property type="entry name" value="PROBABLE PHOSPHOLIPID-TRANSPORTING ATPASE"/>
    <property type="match status" value="1"/>
</dbReference>
<evidence type="ECO:0000256" key="1">
    <source>
        <dbReference type="ARBA" id="ARBA00004141"/>
    </source>
</evidence>
<keyword evidence="10 13" id="KW-1133">Transmembrane helix</keyword>
<dbReference type="EMBL" id="BAAFRS010000257">
    <property type="protein sequence ID" value="GAB1225608.1"/>
    <property type="molecule type" value="Genomic_DNA"/>
</dbReference>
<reference evidence="17 18" key="1">
    <citation type="journal article" date="2019" name="PLoS Negl. Trop. Dis.">
        <title>Whole genome sequencing of Entamoeba nuttalli reveals mammalian host-related molecular signatures and a novel octapeptide-repeat surface protein.</title>
        <authorList>
            <person name="Tanaka M."/>
            <person name="Makiuchi T."/>
            <person name="Komiyama T."/>
            <person name="Shiina T."/>
            <person name="Osaki K."/>
            <person name="Tachibana H."/>
        </authorList>
    </citation>
    <scope>NUCLEOTIDE SEQUENCE [LARGE SCALE GENOMIC DNA]</scope>
    <source>
        <strain evidence="17 18">P19-061405</strain>
    </source>
</reference>
<dbReference type="SUPFAM" id="SSF81660">
    <property type="entry name" value="Metal cation-transporting ATPase, ATP-binding domain N"/>
    <property type="match status" value="1"/>
</dbReference>
<dbReference type="InterPro" id="IPR023299">
    <property type="entry name" value="ATPase_P-typ_cyto_dom_N"/>
</dbReference>
<feature type="transmembrane region" description="Helical" evidence="13">
    <location>
        <begin position="938"/>
        <end position="960"/>
    </location>
</feature>
<feature type="domain" description="P-type ATPase A" evidence="14">
    <location>
        <begin position="125"/>
        <end position="264"/>
    </location>
</feature>
<evidence type="ECO:0000256" key="10">
    <source>
        <dbReference type="ARBA" id="ARBA00022989"/>
    </source>
</evidence>
<dbReference type="SFLD" id="SFLDS00003">
    <property type="entry name" value="Haloacid_Dehalogenase"/>
    <property type="match status" value="1"/>
</dbReference>
<comment type="catalytic activity">
    <reaction evidence="12 13">
        <text>ATP + H2O + phospholipidSide 1 = ADP + phosphate + phospholipidSide 2.</text>
        <dbReference type="EC" id="7.6.2.1"/>
    </reaction>
</comment>
<keyword evidence="4 13" id="KW-0812">Transmembrane</keyword>
<feature type="transmembrane region" description="Helical" evidence="13">
    <location>
        <begin position="972"/>
        <end position="993"/>
    </location>
</feature>
<evidence type="ECO:0000256" key="2">
    <source>
        <dbReference type="ARBA" id="ARBA00004308"/>
    </source>
</evidence>
<dbReference type="InterPro" id="IPR036412">
    <property type="entry name" value="HAD-like_sf"/>
</dbReference>
<evidence type="ECO:0000256" key="5">
    <source>
        <dbReference type="ARBA" id="ARBA00022723"/>
    </source>
</evidence>
<sequence>MNKAWDFLQKKIPFLRKKPEQPRTIIIPITKQNKKFCSNKVENNRYTYLNYIPKCLFNQFKYFYNLYFLITALSQFVPILQVGYRFTYTMPLAFVVILAMAKDAYDDIRIRIRDKQTNSQPFTQLIGGEPKEIQSKDIVVGNILKLKKDERVPADCLILRSTEESGSIFIRTDQLDGETDWKLRRAIGETQKMDIQTICNSQFELNVEAPHADVYSFQGTIRINEDPKIYSLNVENTAWANTIVASDEMCALVIYTGNDTRLARNRKQSGNVKRGKTEDEVNFLSKILFCSLMGLSILMIMPDLVQHPNWFILVSLTRFMILFSSIIPISMRVNLDIAKMVYAFFINRDKDIAGAEVRNSTLPEELGRVDFVLSDKTGTLTKNEMTFQVLCMQSETIRSTNFDDIKDDIRECLQSNEEKVLFKKKKNPKFIMRCVQAMALCHNVTPSFNENGEKYYQASSPDEVALVKFAESVGVVLEERTFKKIVLNMPMIGNVEYEILNVFPFSSSTKRMGIIVRNNKDNEIYLLMKGADNVMAKIIKDNEWLSEECNNLAREGLRTLVFGSRKMSQEEYQEFNERYDYANTLMTGREEEVLKVQESIEHGLNAMCITGVEDELQEDVQKTLEMLKQANVRVWMLTGDKVETATCIAKSTKLVDIDQEIIQFFANNIDEATSLIFNNEGSIGTKALIVDGNTLSLMLKEMSKEFIQFALKAQAVVCCRCLPSQKADIVRLVKSSGLTTCAIGDGGNDVSMIQEADVGLGIEGKEGKQASMAADFSIKQFSHMLKLLLWHGRNSYIRTSDLALFIMHRGMIISIMQAVFSMVFYFTPITLFTGILLVGYSTFYTMAPVFSLVLDERISLKDIMQFPVLYVEMQKGQNLSFKTFSAWMFISILQGSVIMMLAMILFDSSFVHIVSISFTVLILIELLNIGFTIRRWNWIIFASEASSVLMYLISIIVLRPTFEPSFVFSLGFWWRVAVITLINSFPFILKFIYELLNPPKHMTVGHKKFPISFDLTCCCNCHNIRNKNKYQDINFSEIYDKTETNDDSTKALIDHLN</sequence>
<dbReference type="NCBIfam" id="TIGR01494">
    <property type="entry name" value="ATPase_P-type"/>
    <property type="match status" value="3"/>
</dbReference>
<feature type="transmembrane region" description="Helical" evidence="13">
    <location>
        <begin position="310"/>
        <end position="330"/>
    </location>
</feature>
<comment type="subcellular location">
    <subcellularLocation>
        <location evidence="2">Endomembrane system</location>
    </subcellularLocation>
    <subcellularLocation>
        <location evidence="1 13">Membrane</location>
        <topology evidence="1 13">Multi-pass membrane protein</topology>
    </subcellularLocation>
</comment>
<dbReference type="InterPro" id="IPR006539">
    <property type="entry name" value="P-type_ATPase_IV"/>
</dbReference>
<evidence type="ECO:0000256" key="9">
    <source>
        <dbReference type="ARBA" id="ARBA00022967"/>
    </source>
</evidence>
<evidence type="ECO:0000259" key="14">
    <source>
        <dbReference type="Pfam" id="PF00122"/>
    </source>
</evidence>
<keyword evidence="18" id="KW-1185">Reference proteome</keyword>
<dbReference type="Gene3D" id="3.40.1110.10">
    <property type="entry name" value="Calcium-transporting ATPase, cytoplasmic domain N"/>
    <property type="match status" value="1"/>
</dbReference>
<gene>
    <name evidence="17" type="ORF">ENUP19_0257G0036</name>
</gene>
<evidence type="ECO:0000256" key="7">
    <source>
        <dbReference type="ARBA" id="ARBA00022840"/>
    </source>
</evidence>
<feature type="transmembrane region" description="Helical" evidence="13">
    <location>
        <begin position="910"/>
        <end position="931"/>
    </location>
</feature>
<dbReference type="Pfam" id="PF16212">
    <property type="entry name" value="PhoLip_ATPase_C"/>
    <property type="match status" value="1"/>
</dbReference>
<dbReference type="InterPro" id="IPR059000">
    <property type="entry name" value="ATPase_P-type_domA"/>
</dbReference>
<dbReference type="InterPro" id="IPR032630">
    <property type="entry name" value="P_typ_ATPase_c"/>
</dbReference>
<dbReference type="PRINTS" id="PR00119">
    <property type="entry name" value="CATATPASE"/>
</dbReference>
<evidence type="ECO:0000256" key="13">
    <source>
        <dbReference type="RuleBase" id="RU362033"/>
    </source>
</evidence>
<dbReference type="InterPro" id="IPR018303">
    <property type="entry name" value="ATPase_P-typ_P_site"/>
</dbReference>
<dbReference type="Pfam" id="PF16209">
    <property type="entry name" value="PhoLip_ATPase_N"/>
    <property type="match status" value="1"/>
</dbReference>
<evidence type="ECO:0000259" key="15">
    <source>
        <dbReference type="Pfam" id="PF16209"/>
    </source>
</evidence>
<feature type="domain" description="P-type ATPase N-terminal" evidence="15">
    <location>
        <begin position="31"/>
        <end position="88"/>
    </location>
</feature>
<dbReference type="SUPFAM" id="SSF81665">
    <property type="entry name" value="Calcium ATPase, transmembrane domain M"/>
    <property type="match status" value="1"/>
</dbReference>
<feature type="transmembrane region" description="Helical" evidence="13">
    <location>
        <begin position="62"/>
        <end position="80"/>
    </location>
</feature>
<dbReference type="SUPFAM" id="SSF81653">
    <property type="entry name" value="Calcium ATPase, transduction domain A"/>
    <property type="match status" value="1"/>
</dbReference>
<dbReference type="Pfam" id="PF00122">
    <property type="entry name" value="E1-E2_ATPase"/>
    <property type="match status" value="1"/>
</dbReference>
<dbReference type="SFLD" id="SFLDF00027">
    <property type="entry name" value="p-type_atpase"/>
    <property type="match status" value="1"/>
</dbReference>
<comment type="caution">
    <text evidence="17">The sequence shown here is derived from an EMBL/GenBank/DDBJ whole genome shotgun (WGS) entry which is preliminary data.</text>
</comment>
<dbReference type="EC" id="7.6.2.1" evidence="13"/>
<feature type="transmembrane region" description="Helical" evidence="13">
    <location>
        <begin position="831"/>
        <end position="854"/>
    </location>
</feature>
<dbReference type="InterPro" id="IPR008250">
    <property type="entry name" value="ATPase_P-typ_transduc_dom_A_sf"/>
</dbReference>
<dbReference type="Gene3D" id="3.40.50.1000">
    <property type="entry name" value="HAD superfamily/HAD-like"/>
    <property type="match status" value="1"/>
</dbReference>
<keyword evidence="11 13" id="KW-0472">Membrane</keyword>
<keyword evidence="7 13" id="KW-0067">ATP-binding</keyword>
<feature type="transmembrane region" description="Helical" evidence="13">
    <location>
        <begin position="802"/>
        <end position="825"/>
    </location>
</feature>
<dbReference type="SFLD" id="SFLDG00002">
    <property type="entry name" value="C1.7:_P-type_atpase_like"/>
    <property type="match status" value="1"/>
</dbReference>
<name>A0ABQ0DRX5_9EUKA</name>
<dbReference type="InterPro" id="IPR032631">
    <property type="entry name" value="P-type_ATPase_N"/>
</dbReference>
<keyword evidence="5" id="KW-0479">Metal-binding</keyword>
<evidence type="ECO:0000256" key="3">
    <source>
        <dbReference type="ARBA" id="ARBA00008109"/>
    </source>
</evidence>
<dbReference type="InterPro" id="IPR023298">
    <property type="entry name" value="ATPase_P-typ_TM_dom_sf"/>
</dbReference>
<evidence type="ECO:0000256" key="6">
    <source>
        <dbReference type="ARBA" id="ARBA00022741"/>
    </source>
</evidence>
<feature type="domain" description="P-type ATPase C-terminal" evidence="16">
    <location>
        <begin position="772"/>
        <end position="998"/>
    </location>
</feature>
<dbReference type="Gene3D" id="2.70.150.10">
    <property type="entry name" value="Calcium-transporting ATPase, cytoplasmic transduction domain A"/>
    <property type="match status" value="1"/>
</dbReference>
<accession>A0ABQ0DRX5</accession>
<evidence type="ECO:0000256" key="8">
    <source>
        <dbReference type="ARBA" id="ARBA00022842"/>
    </source>
</evidence>
<keyword evidence="6 13" id="KW-0547">Nucleotide-binding</keyword>
<organism evidence="17 18">
    <name type="scientific">Entamoeba nuttalli</name>
    <dbReference type="NCBI Taxonomy" id="412467"/>
    <lineage>
        <taxon>Eukaryota</taxon>
        <taxon>Amoebozoa</taxon>
        <taxon>Evosea</taxon>
        <taxon>Archamoebae</taxon>
        <taxon>Mastigamoebida</taxon>
        <taxon>Entamoebidae</taxon>
        <taxon>Entamoeba</taxon>
    </lineage>
</organism>
<dbReference type="InterPro" id="IPR001757">
    <property type="entry name" value="P_typ_ATPase"/>
</dbReference>
<evidence type="ECO:0000313" key="17">
    <source>
        <dbReference type="EMBL" id="GAB1225608.1"/>
    </source>
</evidence>
<feature type="transmembrane region" description="Helical" evidence="13">
    <location>
        <begin position="283"/>
        <end position="304"/>
    </location>
</feature>
<dbReference type="NCBIfam" id="TIGR01652">
    <property type="entry name" value="ATPase-Plipid"/>
    <property type="match status" value="1"/>
</dbReference>
<keyword evidence="9 13" id="KW-1278">Translocase</keyword>
<dbReference type="InterPro" id="IPR023214">
    <property type="entry name" value="HAD_sf"/>
</dbReference>
<dbReference type="PANTHER" id="PTHR24092:SF5">
    <property type="entry name" value="PHOSPHOLIPID-TRANSPORTING ATPASE"/>
    <property type="match status" value="1"/>
</dbReference>
<dbReference type="SUPFAM" id="SSF56784">
    <property type="entry name" value="HAD-like"/>
    <property type="match status" value="1"/>
</dbReference>
<protein>
    <recommendedName>
        <fullName evidence="13">Phospholipid-transporting ATPase</fullName>
        <ecNumber evidence="13">7.6.2.1</ecNumber>
    </recommendedName>
</protein>
<dbReference type="Proteomes" id="UP001628156">
    <property type="component" value="Unassembled WGS sequence"/>
</dbReference>
<evidence type="ECO:0000259" key="16">
    <source>
        <dbReference type="Pfam" id="PF16212"/>
    </source>
</evidence>
<keyword evidence="8 13" id="KW-0460">Magnesium</keyword>
<proteinExistence type="inferred from homology"/>